<protein>
    <submittedName>
        <fullName evidence="1">Uncharacterized protein</fullName>
    </submittedName>
</protein>
<name>A0A368GKB8_ANCCA</name>
<dbReference type="STRING" id="29170.A0A368GKB8"/>
<reference evidence="1 2" key="1">
    <citation type="submission" date="2014-10" db="EMBL/GenBank/DDBJ databases">
        <title>Draft genome of the hookworm Ancylostoma caninum.</title>
        <authorList>
            <person name="Mitreva M."/>
        </authorList>
    </citation>
    <scope>NUCLEOTIDE SEQUENCE [LARGE SCALE GENOMIC DNA]</scope>
    <source>
        <strain evidence="1 2">Baltimore</strain>
    </source>
</reference>
<organism evidence="1 2">
    <name type="scientific">Ancylostoma caninum</name>
    <name type="common">Dog hookworm</name>
    <dbReference type="NCBI Taxonomy" id="29170"/>
    <lineage>
        <taxon>Eukaryota</taxon>
        <taxon>Metazoa</taxon>
        <taxon>Ecdysozoa</taxon>
        <taxon>Nematoda</taxon>
        <taxon>Chromadorea</taxon>
        <taxon>Rhabditida</taxon>
        <taxon>Rhabditina</taxon>
        <taxon>Rhabditomorpha</taxon>
        <taxon>Strongyloidea</taxon>
        <taxon>Ancylostomatidae</taxon>
        <taxon>Ancylostomatinae</taxon>
        <taxon>Ancylostoma</taxon>
    </lineage>
</organism>
<dbReference type="Proteomes" id="UP000252519">
    <property type="component" value="Unassembled WGS sequence"/>
</dbReference>
<dbReference type="EMBL" id="JOJR01000120">
    <property type="protein sequence ID" value="RCN44794.1"/>
    <property type="molecule type" value="Genomic_DNA"/>
</dbReference>
<comment type="caution">
    <text evidence="1">The sequence shown here is derived from an EMBL/GenBank/DDBJ whole genome shotgun (WGS) entry which is preliminary data.</text>
</comment>
<accession>A0A368GKB8</accession>
<gene>
    <name evidence="1" type="ORF">ANCCAN_09234</name>
</gene>
<proteinExistence type="predicted"/>
<sequence>MLPRPHKSIGQGDENEKEIEHLPVITNDGPHFPASVFGYQFAMDMTQDYNFEQLLRNFDSLEMLMQIGGVSRQMTTRNLKYLWCRYASHYLEWVGGVPELRMMESREKVSDSNTVLDGFTTETFNPSSSSLAFVQRCSSVRSSRSQSSLAPFLR</sequence>
<evidence type="ECO:0000313" key="1">
    <source>
        <dbReference type="EMBL" id="RCN44794.1"/>
    </source>
</evidence>
<evidence type="ECO:0000313" key="2">
    <source>
        <dbReference type="Proteomes" id="UP000252519"/>
    </source>
</evidence>
<dbReference type="AlphaFoldDB" id="A0A368GKB8"/>
<keyword evidence="2" id="KW-1185">Reference proteome</keyword>